<dbReference type="Proteomes" id="UP000004344">
    <property type="component" value="Unassembled WGS sequence"/>
</dbReference>
<name>G6FPF9_9CYAN</name>
<dbReference type="Pfam" id="PF13379">
    <property type="entry name" value="NMT1_2"/>
    <property type="match status" value="1"/>
</dbReference>
<dbReference type="PANTHER" id="PTHR30024:SF43">
    <property type="entry name" value="BLL4572 PROTEIN"/>
    <property type="match status" value="1"/>
</dbReference>
<dbReference type="EMBL" id="AGIZ01000002">
    <property type="protein sequence ID" value="EHC18759.1"/>
    <property type="molecule type" value="Genomic_DNA"/>
</dbReference>
<evidence type="ECO:0000313" key="2">
    <source>
        <dbReference type="Proteomes" id="UP000004344"/>
    </source>
</evidence>
<organism evidence="1 2">
    <name type="scientific">Fischerella thermalis JSC-11</name>
    <dbReference type="NCBI Taxonomy" id="741277"/>
    <lineage>
        <taxon>Bacteria</taxon>
        <taxon>Bacillati</taxon>
        <taxon>Cyanobacteriota</taxon>
        <taxon>Cyanophyceae</taxon>
        <taxon>Nostocales</taxon>
        <taxon>Hapalosiphonaceae</taxon>
        <taxon>Fischerella</taxon>
    </lineage>
</organism>
<dbReference type="InterPro" id="IPR006311">
    <property type="entry name" value="TAT_signal"/>
</dbReference>
<dbReference type="Pfam" id="PF10518">
    <property type="entry name" value="TAT_signal"/>
    <property type="match status" value="1"/>
</dbReference>
<evidence type="ECO:0000313" key="1">
    <source>
        <dbReference type="EMBL" id="EHC18759.1"/>
    </source>
</evidence>
<dbReference type="AlphaFoldDB" id="G6FPF9"/>
<dbReference type="NCBIfam" id="TIGR01409">
    <property type="entry name" value="TAT_signal_seq"/>
    <property type="match status" value="1"/>
</dbReference>
<dbReference type="PANTHER" id="PTHR30024">
    <property type="entry name" value="ALIPHATIC SULFONATES-BINDING PROTEIN-RELATED"/>
    <property type="match status" value="1"/>
</dbReference>
<dbReference type="Gene3D" id="3.40.190.10">
    <property type="entry name" value="Periplasmic binding protein-like II"/>
    <property type="match status" value="1"/>
</dbReference>
<protein>
    <recommendedName>
        <fullName evidence="3">Twin-arginine translocation pathway signal</fullName>
    </recommendedName>
</protein>
<dbReference type="SUPFAM" id="SSF53850">
    <property type="entry name" value="Periplasmic binding protein-like II"/>
    <property type="match status" value="1"/>
</dbReference>
<proteinExistence type="predicted"/>
<gene>
    <name evidence="1" type="ORF">FJSC11DRAFT_0739</name>
</gene>
<evidence type="ECO:0008006" key="3">
    <source>
        <dbReference type="Google" id="ProtNLM"/>
    </source>
</evidence>
<accession>G6FPF9</accession>
<dbReference type="PATRIC" id="fig|741277.3.peg.864"/>
<reference evidence="1 2" key="1">
    <citation type="submission" date="2011-09" db="EMBL/GenBank/DDBJ databases">
        <title>The draft genome of Fischerella sp. JSC-11.</title>
        <authorList>
            <consortium name="US DOE Joint Genome Institute (JGI-PGF)"/>
            <person name="Lucas S."/>
            <person name="Han J."/>
            <person name="Lapidus A."/>
            <person name="Cheng J.-F."/>
            <person name="Goodwin L."/>
            <person name="Pitluck S."/>
            <person name="Peters L."/>
            <person name="Land M.L."/>
            <person name="Hauser L."/>
            <person name="Sarkisova S."/>
            <person name="Bryant D.A."/>
            <person name="Brown I."/>
            <person name="Woyke T.J."/>
        </authorList>
    </citation>
    <scope>NUCLEOTIDE SEQUENCE [LARGE SCALE GENOMIC DNA]</scope>
    <source>
        <strain evidence="1 2">JSC-11</strain>
    </source>
</reference>
<dbReference type="PROSITE" id="PS51318">
    <property type="entry name" value="TAT"/>
    <property type="match status" value="1"/>
</dbReference>
<keyword evidence="2" id="KW-1185">Reference proteome</keyword>
<sequence length="166" mass="17911">MSNADQNYWHRRDFIKGIGATAAGMALSSCAISGDRSAKGLTEEAAAVEPVVNPKSLEKPNITVGYVPVNDCAPFAIAWKKGFFRKYGLNVKLNREASWATSRDGLIFGRLDASPVVSGAVTNARIGATVLKLEPTLPLVFICLNCWEKKVMAIAILITTTKLMPI</sequence>
<comment type="caution">
    <text evidence="1">The sequence shown here is derived from an EMBL/GenBank/DDBJ whole genome shotgun (WGS) entry which is preliminary data.</text>
</comment>
<dbReference type="InterPro" id="IPR019546">
    <property type="entry name" value="TAT_signal_bac_arc"/>
</dbReference>